<proteinExistence type="predicted"/>
<dbReference type="CDD" id="cd12797">
    <property type="entry name" value="M23_peptidase"/>
    <property type="match status" value="1"/>
</dbReference>
<evidence type="ECO:0000259" key="1">
    <source>
        <dbReference type="Pfam" id="PF01551"/>
    </source>
</evidence>
<gene>
    <name evidence="2" type="ORF">K4G66_26065</name>
</gene>
<evidence type="ECO:0000313" key="2">
    <source>
        <dbReference type="EMBL" id="WKN35837.1"/>
    </source>
</evidence>
<dbReference type="SUPFAM" id="SSF51261">
    <property type="entry name" value="Duplicated hybrid motif"/>
    <property type="match status" value="2"/>
</dbReference>
<feature type="domain" description="M23ase beta-sheet core" evidence="1">
    <location>
        <begin position="52"/>
        <end position="119"/>
    </location>
</feature>
<sequence length="640" mass="73276">MRLSRVLVFLIIPIVFTSVGFENENYYLFPIKPGERNYLSGNFCELRSSHLHAGLDIKIGGVVGAPVHATTDGFINRIKISYGGYGNALYIQHPNGTTSVYAHMHEFNDQIQEYVKQAQYRNKSFTIELFPQKNELMVKRGQVIGKAGNSGSSGGPHLHFEIRDANQQPIDPLQFGFKEIVDNVAPYVRKVALTTMDQDSRINGQFGRFEFALKTVGGKYVIDEPITVRGTVGVEVAAFDKATGVRNVYGVKNTELTLDGEQQFSCEMDKFSFSHSKDIHVFTNYEERYRQNRTFYKLYVDDGNRLPFFKTNAQQGKITIKDDALHEAAITLTDADGNRSQVDFTLQGQPTTDEVFRVRYFNKPYQSQNFHIRGNVLQVFMPVNKNPEGLYERKLAKFFAERRTFEEPPAYVVNDVAVYLWDLNQGIPDSVDVCGDVSSLGVKVRVPSQSAFSFYQPRMNVTFPRSALFDTLYLQMDYQKETERERFRIHQDNVPLRQNMQVLLKPQYFPEGPKDKMSVYRIDEKGNLSYEGGDWKGNNVTFRTNSFGDFILEVDTIAPVITPLSISSDRLRFKIEDVTSGIREYEAHVNGEWVLMHYDYKRDLIWSDRLDESKPMQGEVEIRVRDMVGNENVFSTTIGS</sequence>
<reference evidence="2" key="2">
    <citation type="journal article" date="2024" name="Antonie Van Leeuwenhoek">
        <title>Roseihalotalea indica gen. nov., sp. nov., a halophilic Bacteroidetes from mesopelagic Southwest Indian Ocean with higher carbohydrate metabolic potential.</title>
        <authorList>
            <person name="Chen B."/>
            <person name="Zhang M."/>
            <person name="Lin D."/>
            <person name="Ye J."/>
            <person name="Tang K."/>
        </authorList>
    </citation>
    <scope>NUCLEOTIDE SEQUENCE</scope>
    <source>
        <strain evidence="2">TK19036</strain>
    </source>
</reference>
<dbReference type="PANTHER" id="PTHR21666:SF285">
    <property type="entry name" value="M23 FAMILY METALLOPEPTIDASE"/>
    <property type="match status" value="1"/>
</dbReference>
<dbReference type="InterPro" id="IPR011055">
    <property type="entry name" value="Dup_hybrid_motif"/>
</dbReference>
<dbReference type="InterPro" id="IPR050570">
    <property type="entry name" value="Cell_wall_metabolism_enzyme"/>
</dbReference>
<dbReference type="Gene3D" id="2.70.70.10">
    <property type="entry name" value="Glucose Permease (Domain IIA)"/>
    <property type="match status" value="1"/>
</dbReference>
<protein>
    <submittedName>
        <fullName evidence="2">M23 family metallopeptidase</fullName>
    </submittedName>
</protein>
<dbReference type="EMBL" id="CP120682">
    <property type="protein sequence ID" value="WKN35837.1"/>
    <property type="molecule type" value="Genomic_DNA"/>
</dbReference>
<dbReference type="AlphaFoldDB" id="A0AA49GKC0"/>
<name>A0AA49GKC0_9BACT</name>
<dbReference type="Pfam" id="PF01551">
    <property type="entry name" value="Peptidase_M23"/>
    <property type="match status" value="2"/>
</dbReference>
<reference evidence="2" key="1">
    <citation type="journal article" date="2023" name="Comput. Struct. Biotechnol. J.">
        <title>Discovery of a novel marine Bacteroidetes with a rich repertoire of carbohydrate-active enzymes.</title>
        <authorList>
            <person name="Chen B."/>
            <person name="Liu G."/>
            <person name="Chen Q."/>
            <person name="Wang H."/>
            <person name="Liu L."/>
            <person name="Tang K."/>
        </authorList>
    </citation>
    <scope>NUCLEOTIDE SEQUENCE</scope>
    <source>
        <strain evidence="2">TK19036</strain>
    </source>
</reference>
<feature type="domain" description="M23ase beta-sheet core" evidence="1">
    <location>
        <begin position="136"/>
        <end position="172"/>
    </location>
</feature>
<dbReference type="PANTHER" id="PTHR21666">
    <property type="entry name" value="PEPTIDASE-RELATED"/>
    <property type="match status" value="1"/>
</dbReference>
<accession>A0AA49GKC0</accession>
<dbReference type="InterPro" id="IPR016047">
    <property type="entry name" value="M23ase_b-sheet_dom"/>
</dbReference>
<dbReference type="GO" id="GO:0004222">
    <property type="term" value="F:metalloendopeptidase activity"/>
    <property type="evidence" value="ECO:0007669"/>
    <property type="project" value="TreeGrafter"/>
</dbReference>
<organism evidence="2">
    <name type="scientific">Roseihalotalea indica</name>
    <dbReference type="NCBI Taxonomy" id="2867963"/>
    <lineage>
        <taxon>Bacteria</taxon>
        <taxon>Pseudomonadati</taxon>
        <taxon>Bacteroidota</taxon>
        <taxon>Cytophagia</taxon>
        <taxon>Cytophagales</taxon>
        <taxon>Catalimonadaceae</taxon>
        <taxon>Roseihalotalea</taxon>
    </lineage>
</organism>